<dbReference type="Proteomes" id="UP000724874">
    <property type="component" value="Unassembled WGS sequence"/>
</dbReference>
<feature type="compositionally biased region" description="Basic and acidic residues" evidence="1">
    <location>
        <begin position="156"/>
        <end position="165"/>
    </location>
</feature>
<keyword evidence="3" id="KW-1185">Reference proteome</keyword>
<name>A0A9P5NPQ8_GYMJU</name>
<evidence type="ECO:0000256" key="1">
    <source>
        <dbReference type="SAM" id="MobiDB-lite"/>
    </source>
</evidence>
<protein>
    <submittedName>
        <fullName evidence="2">Uncharacterized protein</fullName>
    </submittedName>
</protein>
<dbReference type="Gene3D" id="1.25.40.10">
    <property type="entry name" value="Tetratricopeptide repeat domain"/>
    <property type="match status" value="1"/>
</dbReference>
<dbReference type="InterPro" id="IPR011990">
    <property type="entry name" value="TPR-like_helical_dom_sf"/>
</dbReference>
<proteinExistence type="predicted"/>
<evidence type="ECO:0000313" key="2">
    <source>
        <dbReference type="EMBL" id="KAF8902358.1"/>
    </source>
</evidence>
<accession>A0A9P5NPQ8</accession>
<dbReference type="AlphaFoldDB" id="A0A9P5NPQ8"/>
<reference evidence="2" key="1">
    <citation type="submission" date="2020-11" db="EMBL/GenBank/DDBJ databases">
        <authorList>
            <consortium name="DOE Joint Genome Institute"/>
            <person name="Ahrendt S."/>
            <person name="Riley R."/>
            <person name="Andreopoulos W."/>
            <person name="LaButti K."/>
            <person name="Pangilinan J."/>
            <person name="Ruiz-duenas F.J."/>
            <person name="Barrasa J.M."/>
            <person name="Sanchez-Garcia M."/>
            <person name="Camarero S."/>
            <person name="Miyauchi S."/>
            <person name="Serrano A."/>
            <person name="Linde D."/>
            <person name="Babiker R."/>
            <person name="Drula E."/>
            <person name="Ayuso-Fernandez I."/>
            <person name="Pacheco R."/>
            <person name="Padilla G."/>
            <person name="Ferreira P."/>
            <person name="Barriuso J."/>
            <person name="Kellner H."/>
            <person name="Castanera R."/>
            <person name="Alfaro M."/>
            <person name="Ramirez L."/>
            <person name="Pisabarro A.G."/>
            <person name="Kuo A."/>
            <person name="Tritt A."/>
            <person name="Lipzen A."/>
            <person name="He G."/>
            <person name="Yan M."/>
            <person name="Ng V."/>
            <person name="Cullen D."/>
            <person name="Martin F."/>
            <person name="Rosso M.-N."/>
            <person name="Henrissat B."/>
            <person name="Hibbett D."/>
            <person name="Martinez A.T."/>
            <person name="Grigoriev I.V."/>
        </authorList>
    </citation>
    <scope>NUCLEOTIDE SEQUENCE</scope>
    <source>
        <strain evidence="2">AH 44721</strain>
    </source>
</reference>
<sequence>MSFFEQAKYVVARDSNLKNIAGDLITIAHTDNKVVNFNTINNVLVPNDVATHIANMIVLMKSFGEEQLDTKMIQLAVTNWHRDRFKEAEGLMCQAFELSQILLDKANPMILEIMGYLVEIYKSCGKLEEAKTLATEIQNRKKRTKEDHQPIQNNQKETKKVEEKS</sequence>
<dbReference type="EMBL" id="JADNYJ010000036">
    <property type="protein sequence ID" value="KAF8902358.1"/>
    <property type="molecule type" value="Genomic_DNA"/>
</dbReference>
<comment type="caution">
    <text evidence="2">The sequence shown here is derived from an EMBL/GenBank/DDBJ whole genome shotgun (WGS) entry which is preliminary data.</text>
</comment>
<organism evidence="2 3">
    <name type="scientific">Gymnopilus junonius</name>
    <name type="common">Spectacular rustgill mushroom</name>
    <name type="synonym">Gymnopilus spectabilis subsp. junonius</name>
    <dbReference type="NCBI Taxonomy" id="109634"/>
    <lineage>
        <taxon>Eukaryota</taxon>
        <taxon>Fungi</taxon>
        <taxon>Dikarya</taxon>
        <taxon>Basidiomycota</taxon>
        <taxon>Agaricomycotina</taxon>
        <taxon>Agaricomycetes</taxon>
        <taxon>Agaricomycetidae</taxon>
        <taxon>Agaricales</taxon>
        <taxon>Agaricineae</taxon>
        <taxon>Hymenogastraceae</taxon>
        <taxon>Gymnopilus</taxon>
    </lineage>
</organism>
<gene>
    <name evidence="2" type="ORF">CPB84DRAFT_1961588</name>
</gene>
<evidence type="ECO:0000313" key="3">
    <source>
        <dbReference type="Proteomes" id="UP000724874"/>
    </source>
</evidence>
<feature type="region of interest" description="Disordered" evidence="1">
    <location>
        <begin position="138"/>
        <end position="165"/>
    </location>
</feature>